<protein>
    <submittedName>
        <fullName evidence="3">Imidazolonepropionase-like amidohydrolase</fullName>
    </submittedName>
</protein>
<feature type="domain" description="Amidohydrolase-related" evidence="2">
    <location>
        <begin position="374"/>
        <end position="469"/>
    </location>
</feature>
<dbReference type="InterPro" id="IPR011059">
    <property type="entry name" value="Metal-dep_hydrolase_composite"/>
</dbReference>
<dbReference type="SUPFAM" id="SSF51556">
    <property type="entry name" value="Metallo-dependent hydrolases"/>
    <property type="match status" value="1"/>
</dbReference>
<dbReference type="Pfam" id="PF01979">
    <property type="entry name" value="Amidohydro_1"/>
    <property type="match status" value="1"/>
</dbReference>
<dbReference type="EMBL" id="JANUCP010000004">
    <property type="protein sequence ID" value="MCS3919936.1"/>
    <property type="molecule type" value="Genomic_DNA"/>
</dbReference>
<keyword evidence="4" id="KW-1185">Reference proteome</keyword>
<name>A0ABT2EPQ2_9BACT</name>
<dbReference type="InterPro" id="IPR006680">
    <property type="entry name" value="Amidohydro-rel"/>
</dbReference>
<dbReference type="InterPro" id="IPR032466">
    <property type="entry name" value="Metal_Hydrolase"/>
</dbReference>
<evidence type="ECO:0000313" key="4">
    <source>
        <dbReference type="Proteomes" id="UP001204798"/>
    </source>
</evidence>
<dbReference type="Gene3D" id="3.20.20.140">
    <property type="entry name" value="Metal-dependent hydrolases"/>
    <property type="match status" value="1"/>
</dbReference>
<sequence>MAWMRKGWIGLLSVVFLGVVAVCFVTAQPPSFPNAYAIVNARVFVGDGRVLERATVLIRDGIIEAVGENLAVPPDAEVIEGKDLTVYPGFIDAHTTQGLKLPEWKPDQDEPPDTVSDAHPFMRLANRKGIRPELRAFDCLDLTPTVLVPYRQAGFTTALFAPSGGAINGVSALVNLSGEPKRECVVKSVVAMHFAFTVPRTVRGYPSSLMGIFAHMRQTLLDAHYFRALQAAFESGGGKRPPADESLLALQPVLSGSMPVIFDADTENEIRRAIKFADEFGLKVIISGAREGWKVAEELARQKIPVIVSLAFGPEPRRPSPRQPSPERTQTEQKPEPQPPEATAEEEPVSPERTEEAELPDVVWKERLRLWQERVANAAKLHDAGVVIAFTTRGVRNLSEFWQNLRRAIQAGLPKEAALKALTVNPAKLFGVDKHLGTVEKGKAANLVVMTGDFTDEKARVRYLFIDGRKFEPERERIPAPQPTTEPTFQRRGLRLPIELPPEEDCDGCLCP</sequence>
<dbReference type="Gene3D" id="2.30.40.10">
    <property type="entry name" value="Urease, subunit C, domain 1"/>
    <property type="match status" value="1"/>
</dbReference>
<evidence type="ECO:0000313" key="3">
    <source>
        <dbReference type="EMBL" id="MCS3919936.1"/>
    </source>
</evidence>
<dbReference type="SUPFAM" id="SSF51338">
    <property type="entry name" value="Composite domain of metallo-dependent hydrolases"/>
    <property type="match status" value="1"/>
</dbReference>
<organism evidence="3 4">
    <name type="scientific">Candidatus Fervidibacter sacchari</name>
    <dbReference type="NCBI Taxonomy" id="1448929"/>
    <lineage>
        <taxon>Bacteria</taxon>
        <taxon>Candidatus Fervidibacterota</taxon>
        <taxon>Candidatus Fervidibacter</taxon>
    </lineage>
</organism>
<proteinExistence type="predicted"/>
<dbReference type="PANTHER" id="PTHR43135:SF3">
    <property type="entry name" value="ALPHA-D-RIBOSE 1-METHYLPHOSPHONATE 5-TRIPHOSPHATE DIPHOSPHATASE"/>
    <property type="match status" value="1"/>
</dbReference>
<evidence type="ECO:0000256" key="1">
    <source>
        <dbReference type="SAM" id="MobiDB-lite"/>
    </source>
</evidence>
<dbReference type="InterPro" id="IPR051781">
    <property type="entry name" value="Metallo-dep_Hydrolase"/>
</dbReference>
<accession>A0ABT2EPQ2</accession>
<gene>
    <name evidence="3" type="ORF">M2350_002353</name>
</gene>
<dbReference type="PANTHER" id="PTHR43135">
    <property type="entry name" value="ALPHA-D-RIBOSE 1-METHYLPHOSPHONATE 5-TRIPHOSPHATE DIPHOSPHATASE"/>
    <property type="match status" value="1"/>
</dbReference>
<evidence type="ECO:0000259" key="2">
    <source>
        <dbReference type="Pfam" id="PF01979"/>
    </source>
</evidence>
<reference evidence="3 4" key="1">
    <citation type="submission" date="2022-08" db="EMBL/GenBank/DDBJ databases">
        <title>Bacterial and archaeal communities from various locations to study Microbial Dark Matter (Phase II).</title>
        <authorList>
            <person name="Stepanauskas R."/>
        </authorList>
    </citation>
    <scope>NUCLEOTIDE SEQUENCE [LARGE SCALE GENOMIC DNA]</scope>
    <source>
        <strain evidence="3 4">PD1</strain>
    </source>
</reference>
<dbReference type="RefSeq" id="WP_259096912.1">
    <property type="nucleotide sequence ID" value="NZ_CP130454.1"/>
</dbReference>
<comment type="caution">
    <text evidence="3">The sequence shown here is derived from an EMBL/GenBank/DDBJ whole genome shotgun (WGS) entry which is preliminary data.</text>
</comment>
<dbReference type="Proteomes" id="UP001204798">
    <property type="component" value="Unassembled WGS sequence"/>
</dbReference>
<feature type="region of interest" description="Disordered" evidence="1">
    <location>
        <begin position="312"/>
        <end position="358"/>
    </location>
</feature>